<accession>A0ABS9NMM2</accession>
<evidence type="ECO:0000256" key="1">
    <source>
        <dbReference type="ARBA" id="ARBA00010638"/>
    </source>
</evidence>
<proteinExistence type="inferred from homology"/>
<organism evidence="5 6">
    <name type="scientific">Kingella pumchi</name>
    <dbReference type="NCBI Taxonomy" id="2779506"/>
    <lineage>
        <taxon>Bacteria</taxon>
        <taxon>Pseudomonadati</taxon>
        <taxon>Pseudomonadota</taxon>
        <taxon>Betaproteobacteria</taxon>
        <taxon>Neisseriales</taxon>
        <taxon>Neisseriaceae</taxon>
        <taxon>Kingella</taxon>
    </lineage>
</organism>
<evidence type="ECO:0000256" key="3">
    <source>
        <dbReference type="ARBA" id="ARBA00022840"/>
    </source>
</evidence>
<gene>
    <name evidence="5" type="ORF">MB824_04855</name>
</gene>
<sequence length="194" mass="22298">MNGKKALRQALRRRRAALSPAEKQRAEIQANRLLKRFIRRGKRIAVYWPVGSEMRLDNFIRSARRRGAQIYLPYIDSRSLRLWFTPYPAGKAKTEHPRGKSSLKIPQFAGRKIRAERLHAMLLPLVGINSRGYRLGQGGGYYDVSLGATRGRLQPKKIGIGFACQLCDDFPTEVHDIRTDYFVCERGITRFSHK</sequence>
<dbReference type="InterPro" id="IPR037171">
    <property type="entry name" value="NagB/RpiA_transferase-like"/>
</dbReference>
<name>A0ABS9NMM2_9NEIS</name>
<dbReference type="EMBL" id="JAKOOW010000021">
    <property type="protein sequence ID" value="MCG6503827.1"/>
    <property type="molecule type" value="Genomic_DNA"/>
</dbReference>
<evidence type="ECO:0000256" key="4">
    <source>
        <dbReference type="RuleBase" id="RU361279"/>
    </source>
</evidence>
<dbReference type="EC" id="6.3.3.2" evidence="4"/>
<protein>
    <recommendedName>
        <fullName evidence="4">5-formyltetrahydrofolate cyclo-ligase</fullName>
        <ecNumber evidence="4">6.3.3.2</ecNumber>
    </recommendedName>
</protein>
<dbReference type="SUPFAM" id="SSF100950">
    <property type="entry name" value="NagB/RpiA/CoA transferase-like"/>
    <property type="match status" value="1"/>
</dbReference>
<comment type="catalytic activity">
    <reaction evidence="4">
        <text>(6S)-5-formyl-5,6,7,8-tetrahydrofolate + ATP = (6R)-5,10-methenyltetrahydrofolate + ADP + phosphate</text>
        <dbReference type="Rhea" id="RHEA:10488"/>
        <dbReference type="ChEBI" id="CHEBI:30616"/>
        <dbReference type="ChEBI" id="CHEBI:43474"/>
        <dbReference type="ChEBI" id="CHEBI:57455"/>
        <dbReference type="ChEBI" id="CHEBI:57457"/>
        <dbReference type="ChEBI" id="CHEBI:456216"/>
        <dbReference type="EC" id="6.3.3.2"/>
    </reaction>
</comment>
<dbReference type="PANTHER" id="PTHR23407">
    <property type="entry name" value="ATPASE INHIBITOR/5-FORMYLTETRAHYDROFOLATE CYCLO-LIGASE"/>
    <property type="match status" value="1"/>
</dbReference>
<comment type="caution">
    <text evidence="5">The sequence shown here is derived from an EMBL/GenBank/DDBJ whole genome shotgun (WGS) entry which is preliminary data.</text>
</comment>
<reference evidence="5 6" key="1">
    <citation type="submission" date="2022-02" db="EMBL/GenBank/DDBJ databases">
        <title>Genome sequence data of Kingella unionensis sp. nov. strain CICC 24913 (CCUG 75125).</title>
        <authorList>
            <person name="Xiao M."/>
        </authorList>
    </citation>
    <scope>NUCLEOTIDE SEQUENCE [LARGE SCALE GENOMIC DNA]</scope>
    <source>
        <strain evidence="5 6">CICC 24913</strain>
    </source>
</reference>
<dbReference type="InterPro" id="IPR024185">
    <property type="entry name" value="FTHF_cligase-like_sf"/>
</dbReference>
<dbReference type="PIRSF" id="PIRSF006806">
    <property type="entry name" value="FTHF_cligase"/>
    <property type="match status" value="1"/>
</dbReference>
<dbReference type="InterPro" id="IPR002698">
    <property type="entry name" value="FTHF_cligase"/>
</dbReference>
<evidence type="ECO:0000313" key="6">
    <source>
        <dbReference type="Proteomes" id="UP001298424"/>
    </source>
</evidence>
<dbReference type="Proteomes" id="UP001298424">
    <property type="component" value="Unassembled WGS sequence"/>
</dbReference>
<keyword evidence="4" id="KW-0479">Metal-binding</keyword>
<dbReference type="RefSeq" id="WP_238746435.1">
    <property type="nucleotide sequence ID" value="NZ_JAKOOW010000021.1"/>
</dbReference>
<keyword evidence="5" id="KW-0436">Ligase</keyword>
<keyword evidence="2 4" id="KW-0547">Nucleotide-binding</keyword>
<dbReference type="PANTHER" id="PTHR23407:SF1">
    <property type="entry name" value="5-FORMYLTETRAHYDROFOLATE CYCLO-LIGASE"/>
    <property type="match status" value="1"/>
</dbReference>
<evidence type="ECO:0000256" key="2">
    <source>
        <dbReference type="ARBA" id="ARBA00022741"/>
    </source>
</evidence>
<comment type="cofactor">
    <cofactor evidence="4">
        <name>Mg(2+)</name>
        <dbReference type="ChEBI" id="CHEBI:18420"/>
    </cofactor>
</comment>
<evidence type="ECO:0000313" key="5">
    <source>
        <dbReference type="EMBL" id="MCG6503827.1"/>
    </source>
</evidence>
<keyword evidence="6" id="KW-1185">Reference proteome</keyword>
<dbReference type="Gene3D" id="3.40.50.10420">
    <property type="entry name" value="NagB/RpiA/CoA transferase-like"/>
    <property type="match status" value="1"/>
</dbReference>
<keyword evidence="4" id="KW-0460">Magnesium</keyword>
<comment type="similarity">
    <text evidence="1 4">Belongs to the 5-formyltetrahydrofolate cyclo-ligase family.</text>
</comment>
<dbReference type="NCBIfam" id="TIGR02727">
    <property type="entry name" value="MTHFS_bact"/>
    <property type="match status" value="1"/>
</dbReference>
<keyword evidence="3 4" id="KW-0067">ATP-binding</keyword>
<dbReference type="Pfam" id="PF01812">
    <property type="entry name" value="5-FTHF_cyc-lig"/>
    <property type="match status" value="1"/>
</dbReference>
<dbReference type="GO" id="GO:0030272">
    <property type="term" value="F:5-formyltetrahydrofolate cyclo-ligase activity"/>
    <property type="evidence" value="ECO:0007669"/>
    <property type="project" value="UniProtKB-EC"/>
</dbReference>